<evidence type="ECO:0000256" key="2">
    <source>
        <dbReference type="ARBA" id="ARBA00010857"/>
    </source>
</evidence>
<dbReference type="FunFam" id="1.10.472.10:FF:000007">
    <property type="entry name" value="Transcription factor IIIB 90 kDa subunit"/>
    <property type="match status" value="1"/>
</dbReference>
<gene>
    <name evidence="14" type="ORF">A0H81_06656</name>
</gene>
<dbReference type="GO" id="GO:0000126">
    <property type="term" value="C:transcription factor TFIIIB complex"/>
    <property type="evidence" value="ECO:0007669"/>
    <property type="project" value="UniProtKB-ARBA"/>
</dbReference>
<evidence type="ECO:0000256" key="3">
    <source>
        <dbReference type="ARBA" id="ARBA00022723"/>
    </source>
</evidence>
<evidence type="ECO:0000256" key="12">
    <source>
        <dbReference type="SAM" id="MobiDB-lite"/>
    </source>
</evidence>
<dbReference type="STRING" id="5627.A0A1C7M8F8"/>
<dbReference type="InterPro" id="IPR000812">
    <property type="entry name" value="TFIIB"/>
</dbReference>
<dbReference type="SUPFAM" id="SSF57783">
    <property type="entry name" value="Zinc beta-ribbon"/>
    <property type="match status" value="1"/>
</dbReference>
<keyword evidence="9" id="KW-0539">Nucleus</keyword>
<protein>
    <recommendedName>
        <fullName evidence="10">B-related factor 1</fullName>
    </recommendedName>
</protein>
<feature type="compositionally biased region" description="Acidic residues" evidence="12">
    <location>
        <begin position="1357"/>
        <end position="1369"/>
    </location>
</feature>
<feature type="region of interest" description="Disordered" evidence="12">
    <location>
        <begin position="1342"/>
        <end position="1387"/>
    </location>
</feature>
<keyword evidence="7" id="KW-0010">Activator</keyword>
<comment type="similarity">
    <text evidence="2">Belongs to the TFIIB family.</text>
</comment>
<dbReference type="InterPro" id="IPR013150">
    <property type="entry name" value="TFIIB_cyclin"/>
</dbReference>
<dbReference type="GO" id="GO:0006384">
    <property type="term" value="P:transcription initiation at RNA polymerase III promoter"/>
    <property type="evidence" value="ECO:0007669"/>
    <property type="project" value="UniProtKB-ARBA"/>
</dbReference>
<name>A0A1C7M8F8_GRIFR</name>
<evidence type="ECO:0000259" key="13">
    <source>
        <dbReference type="PROSITE" id="PS51134"/>
    </source>
</evidence>
<dbReference type="PANTHER" id="PTHR10622:SF10">
    <property type="entry name" value="HET DOMAIN-CONTAINING PROTEIN"/>
    <property type="match status" value="1"/>
</dbReference>
<dbReference type="GO" id="GO:0070897">
    <property type="term" value="P:transcription preinitiation complex assembly"/>
    <property type="evidence" value="ECO:0007669"/>
    <property type="project" value="InterPro"/>
</dbReference>
<keyword evidence="5" id="KW-0862">Zinc</keyword>
<dbReference type="EMBL" id="LUGG01000007">
    <property type="protein sequence ID" value="OBZ73118.1"/>
    <property type="molecule type" value="Genomic_DNA"/>
</dbReference>
<dbReference type="PANTHER" id="PTHR10622">
    <property type="entry name" value="HET DOMAIN-CONTAINING PROTEIN"/>
    <property type="match status" value="1"/>
</dbReference>
<dbReference type="Gene3D" id="1.10.472.10">
    <property type="entry name" value="Cyclin-like"/>
    <property type="match status" value="2"/>
</dbReference>
<feature type="domain" description="TFIIB-type" evidence="13">
    <location>
        <begin position="675"/>
        <end position="706"/>
    </location>
</feature>
<evidence type="ECO:0000256" key="9">
    <source>
        <dbReference type="ARBA" id="ARBA00023242"/>
    </source>
</evidence>
<feature type="region of interest" description="Disordered" evidence="12">
    <location>
        <begin position="988"/>
        <end position="1043"/>
    </location>
</feature>
<dbReference type="CDD" id="cd20553">
    <property type="entry name" value="CYCLIN_TFIIIB90_rpt1"/>
    <property type="match status" value="1"/>
</dbReference>
<keyword evidence="3" id="KW-0479">Metal-binding</keyword>
<evidence type="ECO:0000256" key="8">
    <source>
        <dbReference type="ARBA" id="ARBA00023163"/>
    </source>
</evidence>
<dbReference type="InterPro" id="IPR013763">
    <property type="entry name" value="Cyclin-like_dom"/>
</dbReference>
<dbReference type="CDD" id="cd20554">
    <property type="entry name" value="CYCLIN_TFIIIB90_rpt2"/>
    <property type="match status" value="1"/>
</dbReference>
<evidence type="ECO:0000256" key="7">
    <source>
        <dbReference type="ARBA" id="ARBA00023159"/>
    </source>
</evidence>
<keyword evidence="6" id="KW-0805">Transcription regulation</keyword>
<dbReference type="InterPro" id="IPR011665">
    <property type="entry name" value="BRF1_TBP-bd_dom"/>
</dbReference>
<comment type="caution">
    <text evidence="14">The sequence shown here is derived from an EMBL/GenBank/DDBJ whole genome shotgun (WGS) entry which is preliminary data.</text>
</comment>
<dbReference type="SMART" id="SM00385">
    <property type="entry name" value="CYCLIN"/>
    <property type="match status" value="2"/>
</dbReference>
<evidence type="ECO:0000256" key="1">
    <source>
        <dbReference type="ARBA" id="ARBA00004123"/>
    </source>
</evidence>
<dbReference type="Gene3D" id="1.20.5.650">
    <property type="entry name" value="Single helix bin"/>
    <property type="match status" value="1"/>
</dbReference>
<dbReference type="Pfam" id="PF07741">
    <property type="entry name" value="BRF1"/>
    <property type="match status" value="1"/>
</dbReference>
<feature type="compositionally biased region" description="Basic residues" evidence="12">
    <location>
        <begin position="1015"/>
        <end position="1024"/>
    </location>
</feature>
<dbReference type="GO" id="GO:0008270">
    <property type="term" value="F:zinc ion binding"/>
    <property type="evidence" value="ECO:0007669"/>
    <property type="project" value="UniProtKB-KW"/>
</dbReference>
<dbReference type="PRINTS" id="PR00685">
    <property type="entry name" value="TIFACTORIIB"/>
</dbReference>
<evidence type="ECO:0000256" key="4">
    <source>
        <dbReference type="ARBA" id="ARBA00022771"/>
    </source>
</evidence>
<dbReference type="PROSITE" id="PS51134">
    <property type="entry name" value="ZF_TFIIB"/>
    <property type="match status" value="1"/>
</dbReference>
<dbReference type="GO" id="GO:0017025">
    <property type="term" value="F:TBP-class protein binding"/>
    <property type="evidence" value="ECO:0007669"/>
    <property type="project" value="InterPro"/>
</dbReference>
<feature type="compositionally biased region" description="Pro residues" evidence="12">
    <location>
        <begin position="1103"/>
        <end position="1118"/>
    </location>
</feature>
<evidence type="ECO:0000256" key="10">
    <source>
        <dbReference type="ARBA" id="ARBA00031009"/>
    </source>
</evidence>
<feature type="compositionally biased region" description="Basic and acidic residues" evidence="12">
    <location>
        <begin position="990"/>
        <end position="1014"/>
    </location>
</feature>
<evidence type="ECO:0000256" key="6">
    <source>
        <dbReference type="ARBA" id="ARBA00023015"/>
    </source>
</evidence>
<sequence length="1387" mass="155265">MLVIWGLERVEYVVQLYPESIVLQRTFAQLRVIPTISRRQTLLYLKQPSYLRRTGRMHLLSTRSIFLKEFPDPLRTPPYAILSHRWINPESETTFQDIVNGRPLSDKLLNAREQARGDGYDWIWVDTCCVDKTSSATLSEAINSMYAWYGKSDVCYAYLNDVPNPKEDDPNSAASLFRASKWFRRGWTLQELIAPIKVVFLAQDWKDLGTKESLAAVIEEVTKVPSDVLLHKLNPANFSIAQRFSWAAHRETTKDEDEAYSLMGLFGIHMATMYGEGKQAFIRLQRKIMKHSNDQSLFVWRKSPDLPSWQGVLAPSPSYFHSSDTIAQMQHERYNQLFSIPQSHYSMTNYGIRISLPLRRSRTNPQVYWAALACRSGSQIATIPLVFISPSLFIKESTSFELMDTSSTKGFEVQDIYLRPDPVVTYTPDLLLARKNMTSEFYIETGMFTFAKLELRSLAPPRMWAEEAGGLRLTFDGFCESRLGTAVFQKRTTGELFAIVLGADKTAESLRNDNAREAWVDIVVGGFPAGLDARAIQEKYKDATTRPLRRKSASVVIGSITIQLTTRRVEHGESLRNLVEIDVKEGNAIASPLKPSRRKRLIRTLRGVGLFAKAKDRKTKKKKKAAGLDKSIELSIQDTQFESKTLTLRLGDMFLSNLNTIVIGGRYVHIIINYRPTVCTDCGGTVIEYDAAAGNGFCVQCGTVVEENTIVNEVTFGETSTGAAMVQGSFVGQGASGYTLSILDIQPSLMVGDSASEDGWTLWQTLLCSHVRMYGFIIDLQASRKISQVATVLRLSEVVSLAATRLYTLAVEHKFTKGRKSMNVVAVCLYVACRQKETRNYMFIDFSDLLQVNVFELGHTYLQLVQTLNLRLPLVDPSHYISRFAALLEFGDETHQVAMDAVRLVQRFDRDWMTKGRRPAGICGACLLLAARMNNFRRSVAEIVQVVKIADTTLKKRLEEFRKTPSGALTLADFRTVWLEEEMDPPAYVKGKEREERERAQKEGGGDNTPEKSKGRGKGKKRKRKQEDEDEEAGPPQLPNEVLDTAPMHHLPLLDSALLNQGILTGTSQQTPLFLPDEEEDAALGIQSASMPPIDPALLESVRPPPQIPPSIPPIPDLPPDKALSMPAPPPSPLEESVDAAVAEEVAEFLVNAKGTMLSSALDEAEQRRAAQFMGDEELLGLDEEELNRFILTEEEVKIKERVWVELNRDYLEAIAAKGEQQESEAKEKKSRKRRKSSRPHDASTPHGSTAAESVRNLIKKNPKYSKRINYNALKDLFTEASGGLVEESMTGIDDKDDGQLYTMDDKSDGEGMLIVEESGGGVGMTRQSSRAASLVSLRGQSVEENAKANEPHIAEFEEDAEGDDDVEGGSEKGDNYGEWDVYEQEV</sequence>
<evidence type="ECO:0000256" key="11">
    <source>
        <dbReference type="PROSITE-ProRule" id="PRU00469"/>
    </source>
</evidence>
<dbReference type="SUPFAM" id="SSF47954">
    <property type="entry name" value="Cyclin-like"/>
    <property type="match status" value="2"/>
</dbReference>
<evidence type="ECO:0000256" key="5">
    <source>
        <dbReference type="ARBA" id="ARBA00022833"/>
    </source>
</evidence>
<dbReference type="OrthoDB" id="511529at2759"/>
<keyword evidence="4 11" id="KW-0863">Zinc-finger</keyword>
<feature type="region of interest" description="Disordered" evidence="12">
    <location>
        <begin position="1090"/>
        <end position="1139"/>
    </location>
</feature>
<feature type="compositionally biased region" description="Basic and acidic residues" evidence="12">
    <location>
        <begin position="1345"/>
        <end position="1356"/>
    </location>
</feature>
<dbReference type="GO" id="GO:0005634">
    <property type="term" value="C:nucleus"/>
    <property type="evidence" value="ECO:0007669"/>
    <property type="project" value="UniProtKB-SubCell"/>
</dbReference>
<evidence type="ECO:0000313" key="14">
    <source>
        <dbReference type="EMBL" id="OBZ73118.1"/>
    </source>
</evidence>
<keyword evidence="8" id="KW-0804">Transcription</keyword>
<comment type="subcellular location">
    <subcellularLocation>
        <location evidence="1">Nucleus</location>
    </subcellularLocation>
</comment>
<dbReference type="InterPro" id="IPR036915">
    <property type="entry name" value="Cyclin-like_sf"/>
</dbReference>
<evidence type="ECO:0000313" key="15">
    <source>
        <dbReference type="Proteomes" id="UP000092993"/>
    </source>
</evidence>
<keyword evidence="15" id="KW-1185">Reference proteome</keyword>
<dbReference type="InterPro" id="IPR013137">
    <property type="entry name" value="Znf_TFIIB"/>
</dbReference>
<reference evidence="14 15" key="1">
    <citation type="submission" date="2016-03" db="EMBL/GenBank/DDBJ databases">
        <title>Whole genome sequencing of Grifola frondosa 9006-11.</title>
        <authorList>
            <person name="Min B."/>
            <person name="Park H."/>
            <person name="Kim J.-G."/>
            <person name="Cho H."/>
            <person name="Oh Y.-L."/>
            <person name="Kong W.-S."/>
            <person name="Choi I.-G."/>
        </authorList>
    </citation>
    <scope>NUCLEOTIDE SEQUENCE [LARGE SCALE GENOMIC DNA]</scope>
    <source>
        <strain evidence="14 15">9006-11</strain>
    </source>
</reference>
<dbReference type="Pfam" id="PF06985">
    <property type="entry name" value="HET"/>
    <property type="match status" value="1"/>
</dbReference>
<dbReference type="Proteomes" id="UP000092993">
    <property type="component" value="Unassembled WGS sequence"/>
</dbReference>
<feature type="compositionally biased region" description="Basic residues" evidence="12">
    <location>
        <begin position="1229"/>
        <end position="1238"/>
    </location>
</feature>
<proteinExistence type="inferred from homology"/>
<dbReference type="Pfam" id="PF08271">
    <property type="entry name" value="Zn_Ribbon_TF"/>
    <property type="match status" value="1"/>
</dbReference>
<feature type="region of interest" description="Disordered" evidence="12">
    <location>
        <begin position="1216"/>
        <end position="1259"/>
    </location>
</feature>
<dbReference type="Gene3D" id="2.20.25.10">
    <property type="match status" value="1"/>
</dbReference>
<organism evidence="14 15">
    <name type="scientific">Grifola frondosa</name>
    <name type="common">Maitake</name>
    <name type="synonym">Polyporus frondosus</name>
    <dbReference type="NCBI Taxonomy" id="5627"/>
    <lineage>
        <taxon>Eukaryota</taxon>
        <taxon>Fungi</taxon>
        <taxon>Dikarya</taxon>
        <taxon>Basidiomycota</taxon>
        <taxon>Agaricomycotina</taxon>
        <taxon>Agaricomycetes</taxon>
        <taxon>Polyporales</taxon>
        <taxon>Grifolaceae</taxon>
        <taxon>Grifola</taxon>
    </lineage>
</organism>
<dbReference type="Pfam" id="PF00382">
    <property type="entry name" value="TFIIB"/>
    <property type="match status" value="2"/>
</dbReference>
<dbReference type="InterPro" id="IPR010730">
    <property type="entry name" value="HET"/>
</dbReference>
<dbReference type="FunFam" id="1.10.472.10:FF:000002">
    <property type="entry name" value="Transcription factor IIIB 90 kDa subunit"/>
    <property type="match status" value="1"/>
</dbReference>
<accession>A0A1C7M8F8</accession>